<dbReference type="EMBL" id="JANRMS010000138">
    <property type="protein sequence ID" value="KAJ3545770.1"/>
    <property type="molecule type" value="Genomic_DNA"/>
</dbReference>
<proteinExistence type="predicted"/>
<organism evidence="1 2">
    <name type="scientific">Fusarium decemcellulare</name>
    <dbReference type="NCBI Taxonomy" id="57161"/>
    <lineage>
        <taxon>Eukaryota</taxon>
        <taxon>Fungi</taxon>
        <taxon>Dikarya</taxon>
        <taxon>Ascomycota</taxon>
        <taxon>Pezizomycotina</taxon>
        <taxon>Sordariomycetes</taxon>
        <taxon>Hypocreomycetidae</taxon>
        <taxon>Hypocreales</taxon>
        <taxon>Nectriaceae</taxon>
        <taxon>Fusarium</taxon>
        <taxon>Fusarium decemcellulare species complex</taxon>
    </lineage>
</organism>
<dbReference type="Proteomes" id="UP001148629">
    <property type="component" value="Unassembled WGS sequence"/>
</dbReference>
<accession>A0ACC1SSU3</accession>
<evidence type="ECO:0000313" key="2">
    <source>
        <dbReference type="Proteomes" id="UP001148629"/>
    </source>
</evidence>
<protein>
    <submittedName>
        <fullName evidence="1">Uncharacterized protein</fullName>
    </submittedName>
</protein>
<name>A0ACC1SSU3_9HYPO</name>
<evidence type="ECO:0000313" key="1">
    <source>
        <dbReference type="EMBL" id="KAJ3545770.1"/>
    </source>
</evidence>
<comment type="caution">
    <text evidence="1">The sequence shown here is derived from an EMBL/GenBank/DDBJ whole genome shotgun (WGS) entry which is preliminary data.</text>
</comment>
<keyword evidence="2" id="KW-1185">Reference proteome</keyword>
<gene>
    <name evidence="1" type="ORF">NM208_g2350</name>
</gene>
<reference evidence="1" key="1">
    <citation type="submission" date="2022-08" db="EMBL/GenBank/DDBJ databases">
        <title>Genome Sequence of Fusarium decemcellulare.</title>
        <authorList>
            <person name="Buettner E."/>
        </authorList>
    </citation>
    <scope>NUCLEOTIDE SEQUENCE</scope>
    <source>
        <strain evidence="1">Babe19</strain>
    </source>
</reference>
<sequence>MQPFGFVLLLLTARTEGAAPQHRSSMAPYCPPYHATPSQQRVIFDEFIQKLYIDRNATRALLDHVPEDYIQHNPYSLSGRDNSIKSLSFVSPDTVNFTISRIGLDGNLAFLHARLDTVGAERPSAVVDLFRFDGSCIQEHWDVIQAVPENATNPLDMW</sequence>